<reference evidence="1" key="1">
    <citation type="submission" date="2019-08" db="EMBL/GenBank/DDBJ databases">
        <authorList>
            <person name="Kucharzyk K."/>
            <person name="Murdoch R.W."/>
            <person name="Higgins S."/>
            <person name="Loffler F."/>
        </authorList>
    </citation>
    <scope>NUCLEOTIDE SEQUENCE</scope>
</reference>
<accession>A0A644ZCK6</accession>
<comment type="caution">
    <text evidence="1">The sequence shown here is derived from an EMBL/GenBank/DDBJ whole genome shotgun (WGS) entry which is preliminary data.</text>
</comment>
<name>A0A644ZCK6_9ZZZZ</name>
<dbReference type="EMBL" id="VSSQ01008278">
    <property type="protein sequence ID" value="MPM38417.1"/>
    <property type="molecule type" value="Genomic_DNA"/>
</dbReference>
<sequence>MLESIRCCIGCKRYTVVFAHTGSSGSNPDISGIINKDTAEVVGRKTLRRGVIGKGCSV</sequence>
<organism evidence="1">
    <name type="scientific">bioreactor metagenome</name>
    <dbReference type="NCBI Taxonomy" id="1076179"/>
    <lineage>
        <taxon>unclassified sequences</taxon>
        <taxon>metagenomes</taxon>
        <taxon>ecological metagenomes</taxon>
    </lineage>
</organism>
<protein>
    <submittedName>
        <fullName evidence="1">Uncharacterized protein</fullName>
    </submittedName>
</protein>
<evidence type="ECO:0000313" key="1">
    <source>
        <dbReference type="EMBL" id="MPM38417.1"/>
    </source>
</evidence>
<gene>
    <name evidence="1" type="ORF">SDC9_85046</name>
</gene>
<proteinExistence type="predicted"/>
<dbReference type="AlphaFoldDB" id="A0A644ZCK6"/>